<protein>
    <submittedName>
        <fullName evidence="3">Uncharacterized protein</fullName>
    </submittedName>
</protein>
<feature type="compositionally biased region" description="Polar residues" evidence="2">
    <location>
        <begin position="363"/>
        <end position="384"/>
    </location>
</feature>
<proteinExistence type="predicted"/>
<feature type="coiled-coil region" evidence="1">
    <location>
        <begin position="154"/>
        <end position="190"/>
    </location>
</feature>
<evidence type="ECO:0000256" key="1">
    <source>
        <dbReference type="SAM" id="Coils"/>
    </source>
</evidence>
<accession>A0A7S3VL07</accession>
<dbReference type="EMBL" id="HBIP01009969">
    <property type="protein sequence ID" value="CAE0490454.1"/>
    <property type="molecule type" value="Transcribed_RNA"/>
</dbReference>
<dbReference type="AlphaFoldDB" id="A0A7S3VL07"/>
<feature type="region of interest" description="Disordered" evidence="2">
    <location>
        <begin position="237"/>
        <end position="390"/>
    </location>
</feature>
<name>A0A7S3VL07_DUNTE</name>
<keyword evidence="1" id="KW-0175">Coiled coil</keyword>
<reference evidence="3" key="1">
    <citation type="submission" date="2021-01" db="EMBL/GenBank/DDBJ databases">
        <authorList>
            <person name="Corre E."/>
            <person name="Pelletier E."/>
            <person name="Niang G."/>
            <person name="Scheremetjew M."/>
            <person name="Finn R."/>
            <person name="Kale V."/>
            <person name="Holt S."/>
            <person name="Cochrane G."/>
            <person name="Meng A."/>
            <person name="Brown T."/>
            <person name="Cohen L."/>
        </authorList>
    </citation>
    <scope>NUCLEOTIDE SEQUENCE</scope>
    <source>
        <strain evidence="3">CCMP1320</strain>
    </source>
</reference>
<feature type="compositionally biased region" description="Low complexity" evidence="2">
    <location>
        <begin position="341"/>
        <end position="350"/>
    </location>
</feature>
<gene>
    <name evidence="3" type="ORF">DTER00134_LOCUS5527</name>
</gene>
<sequence length="390" mass="40545">MYYIIPAGSLPPAAAAYEEPQRQPTAAPAPQYTLGVDAAGNHVLYLAPAADQAPPPLLAADGSILQSQLLSAQDAPLLFSAAPELEEPGSGPMAANIDAWGEPGFLSAPAAFPSEQRLGGSAAAPLSLAFESVPPHAKLQQQSLAPPPSATQDTAFLMQQLQQLQRRQQQQQQQQQRQQQQQAARQAQLLAQNQQQLKLMPQHDQQATVTGLGQAWGQPGLNSSTQVQRLLSSIAQNNNNRRANPLGKMPPGGARAGQLGQVNPMNPLSRPGPMSAPTKPPQVAGKPPHVPPLRGHPSWAGQAWNPRPVGGSTLGSTGTGVFLPNLQQESKAAPAQPPAPATSAALPSGPGEALAQPGPPSITSPINSNTSGSAWSTNLSSNPSVYVEDP</sequence>
<evidence type="ECO:0000256" key="2">
    <source>
        <dbReference type="SAM" id="MobiDB-lite"/>
    </source>
</evidence>
<organism evidence="3">
    <name type="scientific">Dunaliella tertiolecta</name>
    <name type="common">Green alga</name>
    <dbReference type="NCBI Taxonomy" id="3047"/>
    <lineage>
        <taxon>Eukaryota</taxon>
        <taxon>Viridiplantae</taxon>
        <taxon>Chlorophyta</taxon>
        <taxon>core chlorophytes</taxon>
        <taxon>Chlorophyceae</taxon>
        <taxon>CS clade</taxon>
        <taxon>Chlamydomonadales</taxon>
        <taxon>Dunaliellaceae</taxon>
        <taxon>Dunaliella</taxon>
    </lineage>
</organism>
<evidence type="ECO:0000313" key="3">
    <source>
        <dbReference type="EMBL" id="CAE0490454.1"/>
    </source>
</evidence>
<feature type="compositionally biased region" description="Low complexity" evidence="2">
    <location>
        <begin position="310"/>
        <end position="320"/>
    </location>
</feature>